<accession>A0A942E3J0</accession>
<dbReference type="SUPFAM" id="SSF53448">
    <property type="entry name" value="Nucleotide-diphospho-sugar transferases"/>
    <property type="match status" value="1"/>
</dbReference>
<evidence type="ECO:0000256" key="1">
    <source>
        <dbReference type="ARBA" id="ARBA00004202"/>
    </source>
</evidence>
<dbReference type="Gene3D" id="3.40.50.11820">
    <property type="match status" value="1"/>
</dbReference>
<dbReference type="AlphaFoldDB" id="A0A942E3J0"/>
<evidence type="ECO:0000256" key="6">
    <source>
        <dbReference type="ARBA" id="ARBA00023136"/>
    </source>
</evidence>
<proteinExistence type="inferred from homology"/>
<dbReference type="Gene3D" id="3.90.550.10">
    <property type="entry name" value="Spore Coat Polysaccharide Biosynthesis Protein SpsA, Chain A"/>
    <property type="match status" value="1"/>
</dbReference>
<sequence length="1087" mass="123169">MNSDTSGSARVVSPLLSVVIPFHNVAQLLPDSVSSVLNQRYKNLDVILVNDGSTDGSLAVAEQFAAKDDRIRIVTIDNSGPGRARNVGTDLAKGEFIAYVDSDDVITGDAHHLLMDSLLISGSDFATGGVRRWRNGQLQQSTIHDRAIRATVQSTTIHLSPQLIYDITFWNKVFRTSFIREEVGRFPEGMLYEDIQPINRAYLRARSVDVIADVIYYWRVRNDNSSITQSREQISTLQDRCRAILSTRSEYEENANYRTLLNDFDVKTLTIDFPIYLRVCAKLSAEYRDVLFSELKKVLTSVNQELVFPRLPVVWRSVYHLLLEDRRESVERVLSISSNPETLLQTKQVGGRFYATLPLSASGEETTGPLFDATESLRKVIRKTGHWTLPEGGIFSFSAHIDRVNLSNPSSCEIRVWANVRDGDIRVPIEVTRVFRKELVAKSPFAHDYSWGGFQFRIDFRSLNSFVGGKDCIFDLHFSMTIGEYTWTDRLPFKYRPTALRAFLRRLMSPKGRFYSTADQKLAVAIQNQSLGKTVRQAVRQSANWFQSVGRSPKKDVPTDVSPRKFGITSDQDGNGVTSREIRIEEIRFLGTSLRAKFRTSVDGARLSMTPKEGGQEFLFDVEKQAECLVAHLDLTSVERAPGVVAPLPTGEYLICAFDQAGSTLRCSIASTEKLQLKKGELSFELVQTQEGMRLKVRAALPPHESGKDNQARLEHAVYGSTRSQPVRPLILFDSWGGKRIDDHPKAIHDALAGMTSGYELVFVARDATVPVPVNVNTVRKFSTAFYAALGEAAALVINNDLPRQFKRREGQIVLQTWHGTPLKKIGFDISEVQFFNKNYLAELPAQVANWDALLSPSDYVSQLFRSAFRFGGEFVEVGSPRIDMLSRPDAVLERARLRRLFSIPDQSTVALYAPTWRDNQYSTSGKYRFDQALDLEHLCEKHPHCYFLVRRHHQISVPLITSNNPRLIEVSYYPNITDLYAMSDLLITDYSSTMVDFSVTRKPMICYAPDIDEYRDNLRGFYIDFENEIPCPIARTKEEVSAILEDISASMQAYSERYAHWIRRYVVNEDGNASRRAAEWLLDRLQ</sequence>
<dbReference type="GO" id="GO:0019350">
    <property type="term" value="P:teichoic acid biosynthetic process"/>
    <property type="evidence" value="ECO:0007669"/>
    <property type="project" value="UniProtKB-KW"/>
</dbReference>
<keyword evidence="6" id="KW-0472">Membrane</keyword>
<evidence type="ECO:0000313" key="9">
    <source>
        <dbReference type="EMBL" id="MBS3650425.1"/>
    </source>
</evidence>
<feature type="region of interest" description="Disordered" evidence="7">
    <location>
        <begin position="549"/>
        <end position="574"/>
    </location>
</feature>
<keyword evidence="5" id="KW-0777">Teichoic acid biosynthesis</keyword>
<dbReference type="Proteomes" id="UP000680348">
    <property type="component" value="Unassembled WGS sequence"/>
</dbReference>
<dbReference type="Pfam" id="PF04464">
    <property type="entry name" value="Glyphos_transf"/>
    <property type="match status" value="1"/>
</dbReference>
<dbReference type="InterPro" id="IPR007554">
    <property type="entry name" value="Glycerophosphate_synth"/>
</dbReference>
<evidence type="ECO:0000256" key="7">
    <source>
        <dbReference type="SAM" id="MobiDB-lite"/>
    </source>
</evidence>
<dbReference type="EMBL" id="JAGWCR010000009">
    <property type="protein sequence ID" value="MBS3650425.1"/>
    <property type="molecule type" value="Genomic_DNA"/>
</dbReference>
<reference evidence="9" key="1">
    <citation type="submission" date="2021-04" db="EMBL/GenBank/DDBJ databases">
        <title>Pseudaminobacter soli sp. nov., isolated from paddy soil contaminated by heavy metals.</title>
        <authorList>
            <person name="Zhang K."/>
        </authorList>
    </citation>
    <scope>NUCLEOTIDE SEQUENCE</scope>
    <source>
        <strain evidence="9">19-2017</strain>
    </source>
</reference>
<dbReference type="InterPro" id="IPR043148">
    <property type="entry name" value="TagF_C"/>
</dbReference>
<evidence type="ECO:0000313" key="10">
    <source>
        <dbReference type="Proteomes" id="UP000680348"/>
    </source>
</evidence>
<gene>
    <name evidence="9" type="ORF">KEU06_17560</name>
</gene>
<dbReference type="Gene3D" id="3.40.50.12580">
    <property type="match status" value="1"/>
</dbReference>
<evidence type="ECO:0000256" key="2">
    <source>
        <dbReference type="ARBA" id="ARBA00010488"/>
    </source>
</evidence>
<dbReference type="InterPro" id="IPR029044">
    <property type="entry name" value="Nucleotide-diphossugar_trans"/>
</dbReference>
<organism evidence="9 10">
    <name type="scientific">Pseudaminobacter soli</name>
    <name type="common">ex Zhang et al. 2022</name>
    <dbReference type="NCBI Taxonomy" id="2831468"/>
    <lineage>
        <taxon>Bacteria</taxon>
        <taxon>Pseudomonadati</taxon>
        <taxon>Pseudomonadota</taxon>
        <taxon>Alphaproteobacteria</taxon>
        <taxon>Hyphomicrobiales</taxon>
        <taxon>Phyllobacteriaceae</taxon>
        <taxon>Pseudaminobacter</taxon>
    </lineage>
</organism>
<evidence type="ECO:0000256" key="4">
    <source>
        <dbReference type="ARBA" id="ARBA00022679"/>
    </source>
</evidence>
<feature type="domain" description="Glycosyltransferase 2-like" evidence="8">
    <location>
        <begin position="17"/>
        <end position="179"/>
    </location>
</feature>
<dbReference type="SUPFAM" id="SSF53756">
    <property type="entry name" value="UDP-Glycosyltransferase/glycogen phosphorylase"/>
    <property type="match status" value="1"/>
</dbReference>
<evidence type="ECO:0000256" key="5">
    <source>
        <dbReference type="ARBA" id="ARBA00022944"/>
    </source>
</evidence>
<name>A0A942E3J0_9HYPH</name>
<keyword evidence="3" id="KW-1003">Cell membrane</keyword>
<evidence type="ECO:0000256" key="3">
    <source>
        <dbReference type="ARBA" id="ARBA00022475"/>
    </source>
</evidence>
<dbReference type="InterPro" id="IPR051612">
    <property type="entry name" value="Teichoic_Acid_Biosynth"/>
</dbReference>
<dbReference type="GO" id="GO:0047355">
    <property type="term" value="F:CDP-glycerol glycerophosphotransferase activity"/>
    <property type="evidence" value="ECO:0007669"/>
    <property type="project" value="InterPro"/>
</dbReference>
<keyword evidence="10" id="KW-1185">Reference proteome</keyword>
<comment type="subcellular location">
    <subcellularLocation>
        <location evidence="1">Cell membrane</location>
        <topology evidence="1">Peripheral membrane protein</topology>
    </subcellularLocation>
</comment>
<dbReference type="InterPro" id="IPR001173">
    <property type="entry name" value="Glyco_trans_2-like"/>
</dbReference>
<keyword evidence="4" id="KW-0808">Transferase</keyword>
<dbReference type="PANTHER" id="PTHR37316">
    <property type="entry name" value="TEICHOIC ACID GLYCEROL-PHOSPHATE PRIMASE"/>
    <property type="match status" value="1"/>
</dbReference>
<dbReference type="CDD" id="cd00761">
    <property type="entry name" value="Glyco_tranf_GTA_type"/>
    <property type="match status" value="1"/>
</dbReference>
<dbReference type="PANTHER" id="PTHR37316:SF3">
    <property type="entry name" value="TEICHOIC ACID GLYCEROL-PHOSPHATE TRANSFERASE"/>
    <property type="match status" value="1"/>
</dbReference>
<dbReference type="GO" id="GO:0005886">
    <property type="term" value="C:plasma membrane"/>
    <property type="evidence" value="ECO:0007669"/>
    <property type="project" value="UniProtKB-SubCell"/>
</dbReference>
<comment type="caution">
    <text evidence="9">The sequence shown here is derived from an EMBL/GenBank/DDBJ whole genome shotgun (WGS) entry which is preliminary data.</text>
</comment>
<dbReference type="RefSeq" id="WP_188255981.1">
    <property type="nucleotide sequence ID" value="NZ_JABVCF010000009.1"/>
</dbReference>
<dbReference type="InterPro" id="IPR043149">
    <property type="entry name" value="TagF_N"/>
</dbReference>
<dbReference type="Pfam" id="PF00535">
    <property type="entry name" value="Glycos_transf_2"/>
    <property type="match status" value="1"/>
</dbReference>
<comment type="similarity">
    <text evidence="2">Belongs to the CDP-glycerol glycerophosphotransferase family.</text>
</comment>
<protein>
    <submittedName>
        <fullName evidence="9">CDP-glycerol glycerophosphotransferase family protein</fullName>
    </submittedName>
</protein>
<evidence type="ECO:0000259" key="8">
    <source>
        <dbReference type="Pfam" id="PF00535"/>
    </source>
</evidence>